<dbReference type="OrthoDB" id="9775391at2"/>
<proteinExistence type="predicted"/>
<dbReference type="InterPro" id="IPR036849">
    <property type="entry name" value="Enolase-like_C_sf"/>
</dbReference>
<protein>
    <recommendedName>
        <fullName evidence="3">glucarate dehydratase</fullName>
        <ecNumber evidence="3">4.2.1.40</ecNumber>
    </recommendedName>
</protein>
<dbReference type="Gene3D" id="3.20.20.120">
    <property type="entry name" value="Enolase-like C-terminal domain"/>
    <property type="match status" value="1"/>
</dbReference>
<dbReference type="SFLD" id="SFLDS00001">
    <property type="entry name" value="Enolase"/>
    <property type="match status" value="1"/>
</dbReference>
<dbReference type="PANTHER" id="PTHR48080">
    <property type="entry name" value="D-GALACTONATE DEHYDRATASE-RELATED"/>
    <property type="match status" value="1"/>
</dbReference>
<evidence type="ECO:0000256" key="2">
    <source>
        <dbReference type="ARBA" id="ARBA00005183"/>
    </source>
</evidence>
<dbReference type="InterPro" id="IPR013342">
    <property type="entry name" value="Mandelate_racemase_C"/>
</dbReference>
<keyword evidence="6" id="KW-1185">Reference proteome</keyword>
<gene>
    <name evidence="5" type="ORF">DYU11_31635</name>
</gene>
<dbReference type="EMBL" id="QXED01000017">
    <property type="protein sequence ID" value="RIV17596.1"/>
    <property type="molecule type" value="Genomic_DNA"/>
</dbReference>
<dbReference type="AlphaFoldDB" id="A0A418LWK2"/>
<evidence type="ECO:0000256" key="3">
    <source>
        <dbReference type="ARBA" id="ARBA00011973"/>
    </source>
</evidence>
<comment type="catalytic activity">
    <reaction evidence="1">
        <text>D-glucarate = 5-dehydro-4-deoxy-D-glucarate + H2O</text>
        <dbReference type="Rhea" id="RHEA:14573"/>
        <dbReference type="ChEBI" id="CHEBI:15377"/>
        <dbReference type="ChEBI" id="CHEBI:30612"/>
        <dbReference type="ChEBI" id="CHEBI:42819"/>
        <dbReference type="EC" id="4.2.1.40"/>
    </reaction>
</comment>
<organism evidence="5 6">
    <name type="scientific">Fibrisoma montanum</name>
    <dbReference type="NCBI Taxonomy" id="2305895"/>
    <lineage>
        <taxon>Bacteria</taxon>
        <taxon>Pseudomonadati</taxon>
        <taxon>Bacteroidota</taxon>
        <taxon>Cytophagia</taxon>
        <taxon>Cytophagales</taxon>
        <taxon>Spirosomataceae</taxon>
        <taxon>Fibrisoma</taxon>
    </lineage>
</organism>
<dbReference type="RefSeq" id="WP_119671762.1">
    <property type="nucleotide sequence ID" value="NZ_QXED01000017.1"/>
</dbReference>
<dbReference type="GO" id="GO:0016854">
    <property type="term" value="F:racemase and epimerase activity"/>
    <property type="evidence" value="ECO:0007669"/>
    <property type="project" value="UniProtKB-ARBA"/>
</dbReference>
<dbReference type="SMART" id="SM00922">
    <property type="entry name" value="MR_MLE"/>
    <property type="match status" value="1"/>
</dbReference>
<dbReference type="SFLD" id="SFLDG00055">
    <property type="entry name" value="glucarate_dehydratase"/>
    <property type="match status" value="1"/>
</dbReference>
<dbReference type="SUPFAM" id="SSF54826">
    <property type="entry name" value="Enolase N-terminal domain-like"/>
    <property type="match status" value="1"/>
</dbReference>
<dbReference type="Pfam" id="PF02746">
    <property type="entry name" value="MR_MLE_N"/>
    <property type="match status" value="1"/>
</dbReference>
<dbReference type="InterPro" id="IPR029017">
    <property type="entry name" value="Enolase-like_N"/>
</dbReference>
<accession>A0A418LWK2</accession>
<feature type="domain" description="Mandelate racemase/muconate lactonizing enzyme C-terminal" evidence="4">
    <location>
        <begin position="193"/>
        <end position="288"/>
    </location>
</feature>
<dbReference type="Proteomes" id="UP000283523">
    <property type="component" value="Unassembled WGS sequence"/>
</dbReference>
<name>A0A418LWK2_9BACT</name>
<sequence length="445" mass="48603">MKPHSVLTENGHFGKTGPRINQMHITPIAIVDPPLLNAAGLHAPYALRTIVELVTDDGISGISEIPGNSSIDAALALSSDLLIGKDVFQLNEIRQELINRFGTETSAQRGEAPWDQRKLVHIFSAVEVACMDIIGKVIGRPVVDLLGGKMRDRVPFSAYLFYKYEGAGGELGFGTDPTATGWAAARQAAALDPAGVVAQAKAMCAEFGFQSIKLKGGVFEPRQEVEAMFALREAFGPDVPLRIDPNALWNVETAIQYGREMEPILEYLEDPVRGQENMAKVRQAIKTPLATNMCTTSFEEIVSSIVLGSEDIILSDHHFWGGLRSSITLAGICQTFGRGLSMHSNSHVGISLAAMVHLGAALPQLPYALDTHYPWQSDEIVTTGRFTFEEGAVAVPQSPGLGVELDRDALARLHQNYLTCGLTRRDDEIEMQKVQPGWRFQSVRW</sequence>
<dbReference type="EC" id="4.2.1.40" evidence="3"/>
<dbReference type="InterPro" id="IPR029065">
    <property type="entry name" value="Enolase_C-like"/>
</dbReference>
<dbReference type="PANTHER" id="PTHR48080:SF4">
    <property type="entry name" value="GLUCARATE DEHYDRATASE"/>
    <property type="match status" value="1"/>
</dbReference>
<evidence type="ECO:0000313" key="6">
    <source>
        <dbReference type="Proteomes" id="UP000283523"/>
    </source>
</evidence>
<evidence type="ECO:0000256" key="1">
    <source>
        <dbReference type="ARBA" id="ARBA00001426"/>
    </source>
</evidence>
<dbReference type="InterPro" id="IPR013341">
    <property type="entry name" value="Mandelate_racemase_N_dom"/>
</dbReference>
<dbReference type="InterPro" id="IPR034593">
    <property type="entry name" value="DgoD-like"/>
</dbReference>
<dbReference type="GO" id="GO:0008872">
    <property type="term" value="F:glucarate dehydratase activity"/>
    <property type="evidence" value="ECO:0007669"/>
    <property type="project" value="UniProtKB-EC"/>
</dbReference>
<comment type="pathway">
    <text evidence="2">Carbohydrate acid metabolism; D-glucarate degradation; 2,5-dioxopentanoate from D-glucarate: step 1/2.</text>
</comment>
<reference evidence="5 6" key="1">
    <citation type="submission" date="2018-08" db="EMBL/GenBank/DDBJ databases">
        <title>Fibrisoma montanum sp. nov., isolated from Danxia mountain soil.</title>
        <authorList>
            <person name="Huang Y."/>
        </authorList>
    </citation>
    <scope>NUCLEOTIDE SEQUENCE [LARGE SCALE GENOMIC DNA]</scope>
    <source>
        <strain evidence="5 6">HYT19</strain>
    </source>
</reference>
<dbReference type="Gene3D" id="3.30.390.10">
    <property type="entry name" value="Enolase-like, N-terminal domain"/>
    <property type="match status" value="1"/>
</dbReference>
<evidence type="ECO:0000313" key="5">
    <source>
        <dbReference type="EMBL" id="RIV17596.1"/>
    </source>
</evidence>
<comment type="caution">
    <text evidence="5">The sequence shown here is derived from an EMBL/GenBank/DDBJ whole genome shotgun (WGS) entry which is preliminary data.</text>
</comment>
<dbReference type="SUPFAM" id="SSF51604">
    <property type="entry name" value="Enolase C-terminal domain-like"/>
    <property type="match status" value="1"/>
</dbReference>
<evidence type="ECO:0000259" key="4">
    <source>
        <dbReference type="SMART" id="SM00922"/>
    </source>
</evidence>
<dbReference type="Pfam" id="PF13378">
    <property type="entry name" value="MR_MLE_C"/>
    <property type="match status" value="1"/>
</dbReference>